<feature type="compositionally biased region" description="Basic and acidic residues" evidence="1">
    <location>
        <begin position="47"/>
        <end position="59"/>
    </location>
</feature>
<accession>A0A0L0UJS2</accession>
<dbReference type="AlphaFoldDB" id="A0A0L0UJS2"/>
<name>A0A0L0UJS2_9BASI</name>
<evidence type="ECO:0000313" key="3">
    <source>
        <dbReference type="Proteomes" id="UP000054564"/>
    </source>
</evidence>
<evidence type="ECO:0000313" key="2">
    <source>
        <dbReference type="EMBL" id="KNE87288.1"/>
    </source>
</evidence>
<proteinExistence type="predicted"/>
<dbReference type="Proteomes" id="UP000054564">
    <property type="component" value="Unassembled WGS sequence"/>
</dbReference>
<dbReference type="EMBL" id="AJIL01005977">
    <property type="protein sequence ID" value="KNE87288.1"/>
    <property type="molecule type" value="Genomic_DNA"/>
</dbReference>
<protein>
    <submittedName>
        <fullName evidence="2">Uncharacterized protein</fullName>
    </submittedName>
</protein>
<gene>
    <name evidence="2" type="ORF">PSTG_19331</name>
</gene>
<feature type="region of interest" description="Disordered" evidence="1">
    <location>
        <begin position="1"/>
        <end position="101"/>
    </location>
</feature>
<sequence length="101" mass="10788">MPSHLRNGRDLSGEQRRRYVEAGVANPAGQRPVQRVERQSPVGQSGSDERPGSEPRSGSDTRQLQSDLLSFEIGDVYTGSFTSRPFDGTADGHTGAGEAGT</sequence>
<dbReference type="OrthoDB" id="10634964at2759"/>
<organism evidence="2 3">
    <name type="scientific">Puccinia striiformis f. sp. tritici PST-78</name>
    <dbReference type="NCBI Taxonomy" id="1165861"/>
    <lineage>
        <taxon>Eukaryota</taxon>
        <taxon>Fungi</taxon>
        <taxon>Dikarya</taxon>
        <taxon>Basidiomycota</taxon>
        <taxon>Pucciniomycotina</taxon>
        <taxon>Pucciniomycetes</taxon>
        <taxon>Pucciniales</taxon>
        <taxon>Pucciniaceae</taxon>
        <taxon>Puccinia</taxon>
    </lineage>
</organism>
<evidence type="ECO:0000256" key="1">
    <source>
        <dbReference type="SAM" id="MobiDB-lite"/>
    </source>
</evidence>
<keyword evidence="3" id="KW-1185">Reference proteome</keyword>
<reference evidence="3" key="1">
    <citation type="submission" date="2014-03" db="EMBL/GenBank/DDBJ databases">
        <title>The Genome Sequence of Puccinia striiformis f. sp. tritici PST-78.</title>
        <authorList>
            <consortium name="The Broad Institute Genome Sequencing Platform"/>
            <person name="Cuomo C."/>
            <person name="Hulbert S."/>
            <person name="Chen X."/>
            <person name="Walker B."/>
            <person name="Young S.K."/>
            <person name="Zeng Q."/>
            <person name="Gargeya S."/>
            <person name="Fitzgerald M."/>
            <person name="Haas B."/>
            <person name="Abouelleil A."/>
            <person name="Alvarado L."/>
            <person name="Arachchi H.M."/>
            <person name="Berlin A.M."/>
            <person name="Chapman S.B."/>
            <person name="Goldberg J."/>
            <person name="Griggs A."/>
            <person name="Gujja S."/>
            <person name="Hansen M."/>
            <person name="Howarth C."/>
            <person name="Imamovic A."/>
            <person name="Larimer J."/>
            <person name="McCowan C."/>
            <person name="Montmayeur A."/>
            <person name="Murphy C."/>
            <person name="Neiman D."/>
            <person name="Pearson M."/>
            <person name="Priest M."/>
            <person name="Roberts A."/>
            <person name="Saif S."/>
            <person name="Shea T."/>
            <person name="Sisk P."/>
            <person name="Sykes S."/>
            <person name="Wortman J."/>
            <person name="Nusbaum C."/>
            <person name="Birren B."/>
        </authorList>
    </citation>
    <scope>NUCLEOTIDE SEQUENCE [LARGE SCALE GENOMIC DNA]</scope>
    <source>
        <strain evidence="3">race PST-78</strain>
    </source>
</reference>
<feature type="compositionally biased region" description="Basic and acidic residues" evidence="1">
    <location>
        <begin position="7"/>
        <end position="20"/>
    </location>
</feature>
<comment type="caution">
    <text evidence="2">The sequence shown here is derived from an EMBL/GenBank/DDBJ whole genome shotgun (WGS) entry which is preliminary data.</text>
</comment>